<evidence type="ECO:0000256" key="2">
    <source>
        <dbReference type="ARBA" id="ARBA00006569"/>
    </source>
</evidence>
<proteinExistence type="inferred from homology"/>
<comment type="caution">
    <text evidence="12">The sequence shown here is derived from an EMBL/GenBank/DDBJ whole genome shotgun (WGS) entry which is preliminary data.</text>
</comment>
<feature type="region of interest" description="Disordered" evidence="10">
    <location>
        <begin position="263"/>
        <end position="301"/>
    </location>
</feature>
<dbReference type="Proteomes" id="UP001153269">
    <property type="component" value="Unassembled WGS sequence"/>
</dbReference>
<dbReference type="AlphaFoldDB" id="A0A9N7YUB0"/>
<dbReference type="InterPro" id="IPR036910">
    <property type="entry name" value="HMG_box_dom_sf"/>
</dbReference>
<keyword evidence="13" id="KW-1185">Reference proteome</keyword>
<dbReference type="PANTHER" id="PTHR10373:SF38">
    <property type="entry name" value="PROTEIN PANGOLIN, ISOFORM J"/>
    <property type="match status" value="1"/>
</dbReference>
<evidence type="ECO:0000256" key="5">
    <source>
        <dbReference type="ARBA" id="ARBA00023125"/>
    </source>
</evidence>
<keyword evidence="6" id="KW-0010">Activator</keyword>
<dbReference type="InterPro" id="IPR024940">
    <property type="entry name" value="TCF/LEF"/>
</dbReference>
<dbReference type="GO" id="GO:0000981">
    <property type="term" value="F:DNA-binding transcription factor activity, RNA polymerase II-specific"/>
    <property type="evidence" value="ECO:0007669"/>
    <property type="project" value="TreeGrafter"/>
</dbReference>
<dbReference type="GO" id="GO:0060070">
    <property type="term" value="P:canonical Wnt signaling pathway"/>
    <property type="evidence" value="ECO:0007669"/>
    <property type="project" value="TreeGrafter"/>
</dbReference>
<evidence type="ECO:0000256" key="1">
    <source>
        <dbReference type="ARBA" id="ARBA00004123"/>
    </source>
</evidence>
<evidence type="ECO:0000313" key="12">
    <source>
        <dbReference type="EMBL" id="CAB1440171.1"/>
    </source>
</evidence>
<dbReference type="Pfam" id="PF00505">
    <property type="entry name" value="HMG_box"/>
    <property type="match status" value="1"/>
</dbReference>
<dbReference type="PROSITE" id="PS50118">
    <property type="entry name" value="HMG_BOX_2"/>
    <property type="match status" value="1"/>
</dbReference>
<keyword evidence="3" id="KW-0879">Wnt signaling pathway</keyword>
<comment type="similarity">
    <text evidence="2">Belongs to the TCF/LEF family.</text>
</comment>
<evidence type="ECO:0000256" key="9">
    <source>
        <dbReference type="PROSITE-ProRule" id="PRU00267"/>
    </source>
</evidence>
<dbReference type="GO" id="GO:1990907">
    <property type="term" value="C:beta-catenin-TCF complex"/>
    <property type="evidence" value="ECO:0007669"/>
    <property type="project" value="TreeGrafter"/>
</dbReference>
<evidence type="ECO:0000259" key="11">
    <source>
        <dbReference type="PROSITE" id="PS50118"/>
    </source>
</evidence>
<keyword evidence="8 9" id="KW-0539">Nucleus</keyword>
<name>A0A9N7YUB0_PLEPL</name>
<evidence type="ECO:0000256" key="4">
    <source>
        <dbReference type="ARBA" id="ARBA00023015"/>
    </source>
</evidence>
<dbReference type="SMART" id="SM00398">
    <property type="entry name" value="HMG"/>
    <property type="match status" value="1"/>
</dbReference>
<evidence type="ECO:0000256" key="8">
    <source>
        <dbReference type="ARBA" id="ARBA00023242"/>
    </source>
</evidence>
<evidence type="ECO:0000256" key="7">
    <source>
        <dbReference type="ARBA" id="ARBA00023163"/>
    </source>
</evidence>
<evidence type="ECO:0000256" key="10">
    <source>
        <dbReference type="SAM" id="MobiDB-lite"/>
    </source>
</evidence>
<dbReference type="GO" id="GO:0000785">
    <property type="term" value="C:chromatin"/>
    <property type="evidence" value="ECO:0007669"/>
    <property type="project" value="TreeGrafter"/>
</dbReference>
<evidence type="ECO:0000256" key="6">
    <source>
        <dbReference type="ARBA" id="ARBA00023159"/>
    </source>
</evidence>
<protein>
    <recommendedName>
        <fullName evidence="11">HMG box domain-containing protein</fullName>
    </recommendedName>
</protein>
<feature type="region of interest" description="Disordered" evidence="10">
    <location>
        <begin position="169"/>
        <end position="196"/>
    </location>
</feature>
<dbReference type="GO" id="GO:0000978">
    <property type="term" value="F:RNA polymerase II cis-regulatory region sequence-specific DNA binding"/>
    <property type="evidence" value="ECO:0007669"/>
    <property type="project" value="TreeGrafter"/>
</dbReference>
<reference evidence="12" key="1">
    <citation type="submission" date="2020-03" db="EMBL/GenBank/DDBJ databases">
        <authorList>
            <person name="Weist P."/>
        </authorList>
    </citation>
    <scope>NUCLEOTIDE SEQUENCE</scope>
</reference>
<gene>
    <name evidence="12" type="ORF">PLEPLA_LOCUS27937</name>
</gene>
<dbReference type="PANTHER" id="PTHR10373">
    <property type="entry name" value="TRANSCRIPTION FACTOR 7 FAMILY MEMBER"/>
    <property type="match status" value="1"/>
</dbReference>
<evidence type="ECO:0000256" key="3">
    <source>
        <dbReference type="ARBA" id="ARBA00022687"/>
    </source>
</evidence>
<organism evidence="12 13">
    <name type="scientific">Pleuronectes platessa</name>
    <name type="common">European plaice</name>
    <dbReference type="NCBI Taxonomy" id="8262"/>
    <lineage>
        <taxon>Eukaryota</taxon>
        <taxon>Metazoa</taxon>
        <taxon>Chordata</taxon>
        <taxon>Craniata</taxon>
        <taxon>Vertebrata</taxon>
        <taxon>Euteleostomi</taxon>
        <taxon>Actinopterygii</taxon>
        <taxon>Neopterygii</taxon>
        <taxon>Teleostei</taxon>
        <taxon>Neoteleostei</taxon>
        <taxon>Acanthomorphata</taxon>
        <taxon>Carangaria</taxon>
        <taxon>Pleuronectiformes</taxon>
        <taxon>Pleuronectoidei</taxon>
        <taxon>Pleuronectidae</taxon>
        <taxon>Pleuronectes</taxon>
    </lineage>
</organism>
<keyword evidence="4" id="KW-0805">Transcription regulation</keyword>
<dbReference type="InterPro" id="IPR009071">
    <property type="entry name" value="HMG_box_dom"/>
</dbReference>
<dbReference type="EMBL" id="CADEAL010002406">
    <property type="protein sequence ID" value="CAB1440171.1"/>
    <property type="molecule type" value="Genomic_DNA"/>
</dbReference>
<accession>A0A9N7YUB0</accession>
<keyword evidence="7" id="KW-0804">Transcription</keyword>
<feature type="DNA-binding region" description="HMG box" evidence="9">
    <location>
        <begin position="196"/>
        <end position="264"/>
    </location>
</feature>
<feature type="compositionally biased region" description="Basic and acidic residues" evidence="10">
    <location>
        <begin position="179"/>
        <end position="195"/>
    </location>
</feature>
<keyword evidence="5 9" id="KW-0238">DNA-binding</keyword>
<dbReference type="SUPFAM" id="SSF47095">
    <property type="entry name" value="HMG-box"/>
    <property type="match status" value="1"/>
</dbReference>
<sequence>MRIGLLVPRWLEQRDRIIKERQIEDEVYAPGLDIESSLKQLAERRTDIFGVEETAIGKKIGYLGCPLHSQFILVKDDSENEGDYYQPAWIMNIWSAMLAETPNGEMREVSWGAPPGWLEEPNNQSPPLDVRDWYPFNNVPTAMHTRHLEVRLAPVGLFKGQMIYGAPGDRVPSPVNVHNSEKRKHESQQDDERPYIPKPPNAFMLFMKEQRPYVLATHKSTDSATVSMIIGRKWRALSENKRDKYYKEAKRLKQLHNQLYPDWSEKENYVRPKAEKGQEERPQGRLKEASSSLHDESIGHF</sequence>
<feature type="domain" description="HMG box" evidence="11">
    <location>
        <begin position="196"/>
        <end position="264"/>
    </location>
</feature>
<dbReference type="Gene3D" id="1.10.30.10">
    <property type="entry name" value="High mobility group box domain"/>
    <property type="match status" value="1"/>
</dbReference>
<comment type="subcellular location">
    <subcellularLocation>
        <location evidence="1">Nucleus</location>
    </subcellularLocation>
</comment>
<evidence type="ECO:0000313" key="13">
    <source>
        <dbReference type="Proteomes" id="UP001153269"/>
    </source>
</evidence>